<feature type="compositionally biased region" description="Polar residues" evidence="7">
    <location>
        <begin position="674"/>
        <end position="685"/>
    </location>
</feature>
<evidence type="ECO:0000259" key="8">
    <source>
        <dbReference type="SMART" id="SM01188"/>
    </source>
</evidence>
<evidence type="ECO:0000256" key="7">
    <source>
        <dbReference type="SAM" id="MobiDB-lite"/>
    </source>
</evidence>
<feature type="coiled-coil region" evidence="6">
    <location>
        <begin position="556"/>
        <end position="632"/>
    </location>
</feature>
<evidence type="ECO:0000313" key="9">
    <source>
        <dbReference type="EMBL" id="CAH1406430.1"/>
    </source>
</evidence>
<dbReference type="Proteomes" id="UP001152798">
    <property type="component" value="Chromosome 6"/>
</dbReference>
<feature type="coiled-coil region" evidence="6">
    <location>
        <begin position="390"/>
        <end position="427"/>
    </location>
</feature>
<keyword evidence="2" id="KW-0963">Cytoplasm</keyword>
<dbReference type="InterPro" id="IPR028745">
    <property type="entry name" value="AKAP9/Pericentrin"/>
</dbReference>
<evidence type="ECO:0000313" key="10">
    <source>
        <dbReference type="Proteomes" id="UP001152798"/>
    </source>
</evidence>
<evidence type="ECO:0000256" key="1">
    <source>
        <dbReference type="ARBA" id="ARBA00004300"/>
    </source>
</evidence>
<name>A0A9P0HQZ5_NEZVI</name>
<dbReference type="EMBL" id="OV725082">
    <property type="protein sequence ID" value="CAH1406430.1"/>
    <property type="molecule type" value="Genomic_DNA"/>
</dbReference>
<feature type="coiled-coil region" evidence="6">
    <location>
        <begin position="2789"/>
        <end position="3047"/>
    </location>
</feature>
<protein>
    <recommendedName>
        <fullName evidence="8">ELK domain-containing protein</fullName>
    </recommendedName>
</protein>
<feature type="coiled-coil region" evidence="6">
    <location>
        <begin position="2090"/>
        <end position="2124"/>
    </location>
</feature>
<accession>A0A9P0HQZ5</accession>
<dbReference type="InterPro" id="IPR005539">
    <property type="entry name" value="ELK_dom"/>
</dbReference>
<feature type="compositionally biased region" description="Basic residues" evidence="7">
    <location>
        <begin position="3691"/>
        <end position="3704"/>
    </location>
</feature>
<evidence type="ECO:0000256" key="5">
    <source>
        <dbReference type="ARBA" id="ARBA00023212"/>
    </source>
</evidence>
<dbReference type="OrthoDB" id="2020852at2759"/>
<feature type="coiled-coil region" evidence="6">
    <location>
        <begin position="2263"/>
        <end position="2339"/>
    </location>
</feature>
<dbReference type="GO" id="GO:0060090">
    <property type="term" value="F:molecular adaptor activity"/>
    <property type="evidence" value="ECO:0007669"/>
    <property type="project" value="InterPro"/>
</dbReference>
<feature type="coiled-coil region" evidence="6">
    <location>
        <begin position="2585"/>
        <end position="2649"/>
    </location>
</feature>
<sequence length="3739" mass="438158">MERFNFKNGDSPQNHVKHHNFNFHNVHQQDISEGEFEVYANKSEKEASYPRRKSKVKYHIDPPGEDYSSGYELEMEDTIVNLNDEIQRLQEEVESRKSSMNSLRNELDSKNASIRTLQDELESKTSSILLLQNEIESQNSSLCLLQDEIGSKNASISMLQDELVKSRSSLHDLQDKLEDTNANVSDLREELVKKNIQLNELDELKNNLNESIKRIMFLEESLKEKSDALDLNNRLLETLKMEFDHECESAFMREKKMTEKEQELRSSHENDIKKLKEHYSLKLKEILTSYSLKEHFLENHIDTLYSRITELDERGESHHQEYETFRKIYEKEYNEMKSKVKEIVKNCGSHIVEMDNRLAASLSKEVALKIELNSKADYEKKIIQELNDYKKKFEELYVDHKNIYKKLQQTEIQFNLLRDKKEELQNEFISTKNLYDKMKIDFNRERLQTTIERESIVHTFETDLFNLIKALEDLYHCIKMLYLNTDEDMSNTESDESVIKLPVISKEKFSNPHFCAAMKLVCDSISESVKIRKELRDLVQNNQNLRIAFEARKKAYEDCVQQLTSLKNEIMSLDKEKDCAVNNLRYVEEQNTMLKYEIMKKQSELDQLNDELLRYKEELDKMSQQQKQMQSETCTQLANVDLSPIISDYKAVSDSKISKDGNIHDIRSKSFSSNAPVQLTTSTPCPRSVCDPDGGGEVIKPKSTKSKTEIHLSLVKWMEKCHELDHENKQLTAEVESLTLQVQDLKFNSKFLKEEMNAYEEMRIKLEEKLSNHVSLKQQYDKLWDENEKLGNETKTLNKELNYLKNENKELSKKNNQLEEKYGKCLIEFTENKNLDRNDVSSETIINNVNEKLQEIITLKGEVRSLSEEKKFLMRKLDLLHETNNVYSGKLEDTYSELLLCKSELERIRNEKLNICSDNKLLNKEVQLLQLRLDFMASMREKSHLNSSNQNEDLVQELIAFVRSIMESKLESCSCFDMDDTDKEWSRSDKTNFHEILKSLNHQLLEEKLDFEGKLKELQHIINVSKSEGAIDDNWVIQLDKKLRIIFEELKFHKEQYNRIEEALRSTGKLLDDLQKHKDQLRVKDHEISNFQKKINEEKMQSKKFSCHLKYLQQEIEEKDEIIKTSMDQKNSLEKELKELQNKLNEAERKYVMEIKAAEWKLQQAKLFNLDNEVERKLVSSSQKNEKWSPSETGSENWERIREEVEKVYQNALQQVQYFFNAELSSSVALVQEEHKEQVAKLQRIINEQAIKVGMLMKKNTLEDGSNNDVVCINDEYRKQFDLATYALQQLHQEEIQLLKLQLDAEKHSEIYKAVYENQHNLNKDVILMKSTINAVSEKTLAKKLENALLEDFTVKLQKFISDWHNTYKIEVLNLRNKLESGIDNYLSEESSADNLKKIDNENQEILNQYHQIINSAKDFLNSLEMEHSNIIRNLGDFMALYKKETIQIFEHMKTNHQKNNDLLLLQEELIRTKKEKEELEKLHKNAIELLNADHRSEQDKIQILLTEIKQCFESGCDPNALIKLKNDLEERHKKELEDLRTYFEEKCASLGKQYSEDVNSLHSRMLSLSSSCSDDMLDPIGFDRGGAGDSNMFSDMELENVTLDKLTTEEYKLIEELNYKWSENVKEMKKDLEKKYSKKIEELQEKLSSFVYNNELDITVRCIKEDVMRDCNIELEDIKREISSRMLASADYSEDFEEKCDHKEELKRALFERDEAWEQIVDVMGNSLSQDTINKITIEIMYDALKKSDVQGKIALQMKELLNFMEKRLNLIMFKLKDKEANLFKLQNKMNSYSLSFSEQLNKFNDQDKLYIKLEAFEDYNLLEKLVNGESEGLNIAPEIIKMKTLFQELYEKKLEKEKEKQHIELEAMRTFYAHLEEQKHFKHTQLVEKLMRGEFNEHDWPIEIVQIKNILQQVFEKKLVEEKEKNIKDFEKKLVEEKEKNNKDLEYVKNQYKEKESLKNIDVPEKDDIDIIIKERDDLKEMTATLKSAVNQLVLYLNTCEDELNKTVVEELLKLYMDTPKKSNSQYETLENTPDLKKVHFAPDLSVLDLDSSQDVSMFIRLHTDSCLSKLKAEAASILGLTALQPPPANLNKQIENLRKENEELLHEVSELKQRLYGQQNDSLELRDQFSDELKKENSFTYLQDRAQQLLNGIQNIPQEAVKVLEYLAKLGDNLIQDLQKEKVDLQQQIEAADKQLKSTRQFLEEQAAERETERDDYSKEIISLQAQLKEKGKNLSFQERFTTEVLEPVPQKVGKISLSVEELEQQLKESNIRLEESENKKAAVDSELKEAIDKIWVLRDIISELESQLSTKSEKEALLEQKLDELESELDQQNGTQFAMAQELESLRSQSLEDGYLEQIKLLEENIKVQFNSTVVRQLKSQLRDLETSLDHRTKELETIYLNNSNNSLSSPSEEVSVREQLEWSRSRTPEQCPSPVALPVEEVSKLQDKFLRHVRAEEMLIKRLRDQQLIAVKLQVELEEMHAERDVLQKQMKKQMTLLAEANNKIDDFRHKVETAQTSANKDLISQIQELKEKYSKAEQALDSTHNQLMEHKIQLSHAEEIISKQKIEISNLAHYDHEIVDSLRLELAAVTAERNKLEDMLEKYKRDYNLDVVNALLVDKNEDIDQLQRTVSMLQGQKEDEDQHGSCNSKGYRVSFAADIENSSSLPEDMRLRDAPNMQSLDLHPDSNFQVFGGPISPIPHENEEKKFNASLKSFNLSDDSILEETDNEDVEELLEELRSEVKEKSDRILSLEKEIEYLKSIEEDLINTKSELETVVSSVTEDKKYYENELHFMSERLSKKEEEVKKLRSTVKIKDEEIYKTTADVQSLREISLNLQEKLKEAKELAEKENNQILKEDIAHLNEELLSKEKEISELEHELQLFKNDCNDEKELCETLRSSLNAVTAEKQYLEDNISSLKQENREVSKNLQLADDRLNQYIIAVRNLKNDLSSRRNVPENNFSSSSHNADFIENEISTLQEEIVKLINSNENLLLERNNILEEINKLKSTISSEDYATKDSLIGHLQDELNDLKNAVHSIKEEKLEVFANFSKEICQLHKEIENLQYSKQEVLQKWKQELSEKQTMQKQFESLKLELEMEKNQNGQEQLLRLSKRQKLAICSTDIFEIPPVSNLHGSKIQQLTFCRSGVVDIQPVSDFPGIDALAEKMRKEIKLSATLDNSLLESILPESSEESSGACGNVNGQYVTIASKLRTLEKALLLEMEKAREARKVLREKEKKYRISEAEKNELKLRIEKLGRMLAAHEEKIGTLSNQLKTEKDKVITLELMVSKEKGTLKKLNTLLEEERNKARESQKDDIALIETMRKRLQNLMENETLLKKMVRDARQKCNSLEAQLNSIRAMEQYRSDSEDENHKELKKILLQERDKFLKMKVEYEKEQRTCQDMREVLARERTAICYLRDSLAKSEKHKFQLEKENTALKQKLNEEIVKREYADRGVIDRKGAEDSRLQKHLQAIEQKNKESLEAAYAVIRELEQEYNDLKIYIRSQQEQDEKWKDQVHLPLIQQLNEVNDNLDALIKERIELKKTVERLNEENNRLHSLIDDLRRTNIPTERLTIPSNELQVPNLRLQPESDVFTPLIEKEVDDLLDRVLRAESHKKALIFQKRYLMVALRGYQDAHAETLNRLRWHAHNRRSSRKFSFRSAVLFVIAAIKIRKLPMKRMGTYHKKRDTLHNTMKRSLSRSSAEVERLTSAPPSRRIAPHSPPSRDRANLRFR</sequence>
<evidence type="ECO:0000256" key="3">
    <source>
        <dbReference type="ARBA" id="ARBA00022553"/>
    </source>
</evidence>
<dbReference type="GO" id="GO:0003677">
    <property type="term" value="F:DNA binding"/>
    <property type="evidence" value="ECO:0007669"/>
    <property type="project" value="InterPro"/>
</dbReference>
<feature type="coiled-coil region" evidence="6">
    <location>
        <begin position="2171"/>
        <end position="2237"/>
    </location>
</feature>
<dbReference type="SMART" id="SM01188">
    <property type="entry name" value="ELK"/>
    <property type="match status" value="6"/>
</dbReference>
<feature type="coiled-coil region" evidence="6">
    <location>
        <begin position="3488"/>
        <end position="3572"/>
    </location>
</feature>
<feature type="domain" description="ELK" evidence="8">
    <location>
        <begin position="1524"/>
        <end position="1545"/>
    </location>
</feature>
<dbReference type="GO" id="GO:0007165">
    <property type="term" value="P:signal transduction"/>
    <property type="evidence" value="ECO:0007669"/>
    <property type="project" value="InterPro"/>
</dbReference>
<evidence type="ECO:0000256" key="4">
    <source>
        <dbReference type="ARBA" id="ARBA00023054"/>
    </source>
</evidence>
<organism evidence="9 10">
    <name type="scientific">Nezara viridula</name>
    <name type="common">Southern green stink bug</name>
    <name type="synonym">Cimex viridulus</name>
    <dbReference type="NCBI Taxonomy" id="85310"/>
    <lineage>
        <taxon>Eukaryota</taxon>
        <taxon>Metazoa</taxon>
        <taxon>Ecdysozoa</taxon>
        <taxon>Arthropoda</taxon>
        <taxon>Hexapoda</taxon>
        <taxon>Insecta</taxon>
        <taxon>Pterygota</taxon>
        <taxon>Neoptera</taxon>
        <taxon>Paraneoptera</taxon>
        <taxon>Hemiptera</taxon>
        <taxon>Heteroptera</taxon>
        <taxon>Panheteroptera</taxon>
        <taxon>Pentatomomorpha</taxon>
        <taxon>Pentatomoidea</taxon>
        <taxon>Pentatomidae</taxon>
        <taxon>Pentatominae</taxon>
        <taxon>Nezara</taxon>
    </lineage>
</organism>
<feature type="coiled-coil region" evidence="6">
    <location>
        <begin position="72"/>
        <end position="221"/>
    </location>
</feature>
<feature type="coiled-coil region" evidence="6">
    <location>
        <begin position="1463"/>
        <end position="1493"/>
    </location>
</feature>
<feature type="domain" description="ELK" evidence="8">
    <location>
        <begin position="593"/>
        <end position="613"/>
    </location>
</feature>
<feature type="coiled-coil region" evidence="6">
    <location>
        <begin position="3220"/>
        <end position="3366"/>
    </location>
</feature>
<feature type="coiled-coil region" evidence="6">
    <location>
        <begin position="714"/>
        <end position="883"/>
    </location>
</feature>
<feature type="compositionally biased region" description="Basic and acidic residues" evidence="7">
    <location>
        <begin position="3729"/>
        <end position="3739"/>
    </location>
</feature>
<reference evidence="9" key="1">
    <citation type="submission" date="2022-01" db="EMBL/GenBank/DDBJ databases">
        <authorList>
            <person name="King R."/>
        </authorList>
    </citation>
    <scope>NUCLEOTIDE SEQUENCE</scope>
</reference>
<feature type="coiled-coil region" evidence="6">
    <location>
        <begin position="2726"/>
        <end position="2760"/>
    </location>
</feature>
<feature type="domain" description="ELK" evidence="8">
    <location>
        <begin position="2742"/>
        <end position="2762"/>
    </location>
</feature>
<feature type="coiled-coil region" evidence="6">
    <location>
        <begin position="1074"/>
        <end position="1157"/>
    </location>
</feature>
<feature type="coiled-coil region" evidence="6">
    <location>
        <begin position="1195"/>
        <end position="1252"/>
    </location>
</feature>
<dbReference type="InterPro" id="IPR019528">
    <property type="entry name" value="PACT_domain"/>
</dbReference>
<keyword evidence="3" id="KW-0597">Phosphoprotein</keyword>
<dbReference type="GO" id="GO:0005737">
    <property type="term" value="C:cytoplasm"/>
    <property type="evidence" value="ECO:0007669"/>
    <property type="project" value="UniProtKB-ARBA"/>
</dbReference>
<feature type="coiled-coil region" evidence="6">
    <location>
        <begin position="1623"/>
        <end position="1650"/>
    </location>
</feature>
<dbReference type="Gene3D" id="1.10.287.1490">
    <property type="match status" value="1"/>
</dbReference>
<feature type="domain" description="ELK" evidence="8">
    <location>
        <begin position="1628"/>
        <end position="1649"/>
    </location>
</feature>
<keyword evidence="5" id="KW-0206">Cytoskeleton</keyword>
<proteinExistence type="predicted"/>
<evidence type="ECO:0000256" key="2">
    <source>
        <dbReference type="ARBA" id="ARBA00022490"/>
    </source>
</evidence>
<dbReference type="SUPFAM" id="SSF58100">
    <property type="entry name" value="Bacterial hemolysins"/>
    <property type="match status" value="1"/>
</dbReference>
<feature type="region of interest" description="Disordered" evidence="7">
    <location>
        <begin position="674"/>
        <end position="697"/>
    </location>
</feature>
<keyword evidence="10" id="KW-1185">Reference proteome</keyword>
<dbReference type="PANTHER" id="PTHR44981">
    <property type="entry name" value="PERICENTRIN-LIKE PROTEIN, ISOFORM F"/>
    <property type="match status" value="1"/>
</dbReference>
<gene>
    <name evidence="9" type="ORF">NEZAVI_LOCUS14364</name>
</gene>
<dbReference type="PANTHER" id="PTHR44981:SF2">
    <property type="entry name" value="PERICENTRIN-LIKE PROTEIN, ISOFORM F"/>
    <property type="match status" value="1"/>
</dbReference>
<dbReference type="Pfam" id="PF10495">
    <property type="entry name" value="PACT_coil_coil"/>
    <property type="match status" value="1"/>
</dbReference>
<feature type="coiled-coil region" evidence="6">
    <location>
        <begin position="2475"/>
        <end position="2559"/>
    </location>
</feature>
<dbReference type="GO" id="GO:0005813">
    <property type="term" value="C:centrosome"/>
    <property type="evidence" value="ECO:0007669"/>
    <property type="project" value="UniProtKB-SubCell"/>
</dbReference>
<feature type="domain" description="ELK" evidence="8">
    <location>
        <begin position="1663"/>
        <end position="1684"/>
    </location>
</feature>
<comment type="subcellular location">
    <subcellularLocation>
        <location evidence="1">Cytoplasm</location>
        <location evidence="1">Cytoskeleton</location>
        <location evidence="1">Microtubule organizing center</location>
        <location evidence="1">Centrosome</location>
    </subcellularLocation>
</comment>
<feature type="region of interest" description="Disordered" evidence="7">
    <location>
        <begin position="3691"/>
        <end position="3739"/>
    </location>
</feature>
<feature type="domain" description="ELK" evidence="8">
    <location>
        <begin position="2866"/>
        <end position="2886"/>
    </location>
</feature>
<evidence type="ECO:0000256" key="6">
    <source>
        <dbReference type="SAM" id="Coils"/>
    </source>
</evidence>
<feature type="coiled-coil region" evidence="6">
    <location>
        <begin position="1922"/>
        <end position="1957"/>
    </location>
</feature>
<keyword evidence="4 6" id="KW-0175">Coiled coil</keyword>